<dbReference type="NCBIfam" id="TIGR01392">
    <property type="entry name" value="homoserO_Ac_trn"/>
    <property type="match status" value="1"/>
</dbReference>
<dbReference type="InterPro" id="IPR008220">
    <property type="entry name" value="HAT_MetX-like"/>
</dbReference>
<dbReference type="Gene3D" id="3.40.50.150">
    <property type="entry name" value="Vaccinia Virus protein VP39"/>
    <property type="match status" value="1"/>
</dbReference>
<dbReference type="InterPro" id="IPR029058">
    <property type="entry name" value="AB_hydrolase_fold"/>
</dbReference>
<dbReference type="Gene3D" id="1.10.1740.110">
    <property type="match status" value="1"/>
</dbReference>
<reference evidence="4" key="1">
    <citation type="submission" date="2020-10" db="EMBL/GenBank/DDBJ databases">
        <authorList>
            <person name="Gilroy R."/>
        </authorList>
    </citation>
    <scope>NUCLEOTIDE SEQUENCE</scope>
    <source>
        <strain evidence="4">35461</strain>
    </source>
</reference>
<dbReference type="EMBL" id="DVOR01000232">
    <property type="protein sequence ID" value="HIV09891.1"/>
    <property type="molecule type" value="Genomic_DNA"/>
</dbReference>
<comment type="caution">
    <text evidence="2">Lacks conserved residue(s) required for the propagation of feature annotation.</text>
</comment>
<accession>A0A9D1NPJ6</accession>
<comment type="function">
    <text evidence="2">Transfers an acetyl group from acetyl-CoA to L-homoserine, forming acetyl-L-homoserine.</text>
</comment>
<evidence type="ECO:0000313" key="4">
    <source>
        <dbReference type="EMBL" id="HIV09891.1"/>
    </source>
</evidence>
<dbReference type="InterPro" id="IPR029063">
    <property type="entry name" value="SAM-dependent_MTases_sf"/>
</dbReference>
<dbReference type="NCBIfam" id="NF001209">
    <property type="entry name" value="PRK00175.1"/>
    <property type="match status" value="1"/>
</dbReference>
<feature type="domain" description="AB hydrolase-1" evidence="3">
    <location>
        <begin position="37"/>
        <end position="358"/>
    </location>
</feature>
<organism evidence="4 5">
    <name type="scientific">Candidatus Spyradenecus faecavium</name>
    <dbReference type="NCBI Taxonomy" id="2840947"/>
    <lineage>
        <taxon>Bacteria</taxon>
        <taxon>Pseudomonadati</taxon>
        <taxon>Lentisphaerota</taxon>
        <taxon>Lentisphaeria</taxon>
        <taxon>Lentisphaerales</taxon>
        <taxon>Lentisphaeraceae</taxon>
        <taxon>Lentisphaeraceae incertae sedis</taxon>
        <taxon>Candidatus Spyradenecus</taxon>
    </lineage>
</organism>
<feature type="active site" evidence="2">
    <location>
        <position position="353"/>
    </location>
</feature>
<dbReference type="SUPFAM" id="SSF53335">
    <property type="entry name" value="S-adenosyl-L-methionine-dependent methyltransferases"/>
    <property type="match status" value="1"/>
</dbReference>
<reference evidence="4" key="2">
    <citation type="journal article" date="2021" name="PeerJ">
        <title>Extensive microbial diversity within the chicken gut microbiome revealed by metagenomics and culture.</title>
        <authorList>
            <person name="Gilroy R."/>
            <person name="Ravi A."/>
            <person name="Getino M."/>
            <person name="Pursley I."/>
            <person name="Horton D.L."/>
            <person name="Alikhan N.F."/>
            <person name="Baker D."/>
            <person name="Gharbi K."/>
            <person name="Hall N."/>
            <person name="Watson M."/>
            <person name="Adriaenssens E.M."/>
            <person name="Foster-Nyarko E."/>
            <person name="Jarju S."/>
            <person name="Secka A."/>
            <person name="Antonio M."/>
            <person name="Oren A."/>
            <person name="Chaudhuri R.R."/>
            <person name="La Ragione R."/>
            <person name="Hildebrand F."/>
            <person name="Pallen M.J."/>
        </authorList>
    </citation>
    <scope>NUCLEOTIDE SEQUENCE</scope>
    <source>
        <strain evidence="4">35461</strain>
    </source>
</reference>
<dbReference type="GO" id="GO:0004414">
    <property type="term" value="F:homoserine O-acetyltransferase activity"/>
    <property type="evidence" value="ECO:0007669"/>
    <property type="project" value="UniProtKB-UniRule"/>
</dbReference>
<keyword evidence="2 4" id="KW-0012">Acyltransferase</keyword>
<evidence type="ECO:0000313" key="5">
    <source>
        <dbReference type="Proteomes" id="UP000886845"/>
    </source>
</evidence>
<dbReference type="Pfam" id="PF07021">
    <property type="entry name" value="MetW"/>
    <property type="match status" value="1"/>
</dbReference>
<dbReference type="EC" id="2.3.1.31" evidence="2"/>
<name>A0A9D1NPJ6_9BACT</name>
<feature type="binding site" evidence="2">
    <location>
        <position position="354"/>
    </location>
    <ligand>
        <name>substrate</name>
    </ligand>
</feature>
<keyword evidence="2" id="KW-0486">Methionine biosynthesis</keyword>
<keyword evidence="2" id="KW-0028">Amino-acid biosynthesis</keyword>
<sequence>MRLDPPEGGWRLERGGTLPAIDVRYEMVGTPAADGSNVVFICHALTGDAHVAGWRPEENPEKDKPSGWWDGMVGPGRGIDTDRFCVLCANILGGCAGTTGPSSIDPRTGAPYGASFPEITMGDIVDVFRALTRQLGFTRLAAVVGGSFGGMLALEWAIRHPEDMGRCVLVATAASLNTQALAFDIVGRQAIIQDPNWRHGEYYGGAKPVAGLASARRLAHITYLSQAGMDEKFGREKREEWLKQGQDFHSRMRQDFRTYFQIESYLEYQGQKFVRRFDANSYLQITRALDAYDPEEAFGSLEAAVRRIQAKVLMVSLRGDWLFSKEQAEHFVRACLKEHRDISYCRLDGKMGHDAFLTQIDELKTVIQAFLTATETRDPSTLDPAQARFYKDFSRHIPEGARVLDIGCGDGTLLKHLATNQRAWGVGLERDLEKIVQALHKGVNVVMTNIDTHLHDMPPHLFDVAVISHTIQVLRRPDLMMKQLLRVADWALIAFPNFGYIGMRSQLFFLGRMPRTKEFPFDWYDTPNIHNCTLKDFYDFSRKYDLKATLLSCHSASWLGKLLTCLGLKNLGAGGVILRLTDAKKDKEADDGR</sequence>
<comment type="pathway">
    <text evidence="2">Amino-acid biosynthesis; L-methionine biosynthesis via de novo pathway; O-acetyl-L-homoserine from L-homoserine: step 1/1.</text>
</comment>
<keyword evidence="2" id="KW-0963">Cytoplasm</keyword>
<comment type="catalytic activity">
    <reaction evidence="2">
        <text>L-homoserine + acetyl-CoA = O-acetyl-L-homoserine + CoA</text>
        <dbReference type="Rhea" id="RHEA:13701"/>
        <dbReference type="ChEBI" id="CHEBI:57287"/>
        <dbReference type="ChEBI" id="CHEBI:57288"/>
        <dbReference type="ChEBI" id="CHEBI:57476"/>
        <dbReference type="ChEBI" id="CHEBI:57716"/>
        <dbReference type="EC" id="2.3.1.31"/>
    </reaction>
</comment>
<proteinExistence type="inferred from homology"/>
<dbReference type="SUPFAM" id="SSF53474">
    <property type="entry name" value="alpha/beta-Hydrolases"/>
    <property type="match status" value="1"/>
</dbReference>
<dbReference type="PANTHER" id="PTHR32268:SF11">
    <property type="entry name" value="HOMOSERINE O-ACETYLTRANSFERASE"/>
    <property type="match status" value="1"/>
</dbReference>
<dbReference type="CDD" id="cd02440">
    <property type="entry name" value="AdoMet_MTases"/>
    <property type="match status" value="1"/>
</dbReference>
<protein>
    <recommendedName>
        <fullName evidence="2">Homoserine O-acetyltransferase</fullName>
        <shortName evidence="2">HAT</shortName>
        <ecNumber evidence="2">2.3.1.31</ecNumber>
    </recommendedName>
    <alternativeName>
        <fullName evidence="2">Homoserine transacetylase</fullName>
        <shortName evidence="2">HTA</shortName>
    </alternativeName>
</protein>
<evidence type="ECO:0000256" key="2">
    <source>
        <dbReference type="HAMAP-Rule" id="MF_00296"/>
    </source>
</evidence>
<dbReference type="Pfam" id="PF00561">
    <property type="entry name" value="Abhydrolase_1"/>
    <property type="match status" value="1"/>
</dbReference>
<comment type="similarity">
    <text evidence="2">Belongs to the AB hydrolase superfamily. MetX family.</text>
</comment>
<comment type="caution">
    <text evidence="4">The sequence shown here is derived from an EMBL/GenBank/DDBJ whole genome shotgun (WGS) entry which is preliminary data.</text>
</comment>
<evidence type="ECO:0000259" key="3">
    <source>
        <dbReference type="Pfam" id="PF00561"/>
    </source>
</evidence>
<dbReference type="GO" id="GO:0005737">
    <property type="term" value="C:cytoplasm"/>
    <property type="evidence" value="ECO:0007669"/>
    <property type="project" value="UniProtKB-SubCell"/>
</dbReference>
<comment type="subunit">
    <text evidence="2">Homodimer.</text>
</comment>
<comment type="subcellular location">
    <subcellularLocation>
        <location evidence="2">Cytoplasm</location>
    </subcellularLocation>
</comment>
<dbReference type="GO" id="GO:0009092">
    <property type="term" value="P:homoserine metabolic process"/>
    <property type="evidence" value="ECO:0007669"/>
    <property type="project" value="TreeGrafter"/>
</dbReference>
<dbReference type="Gene3D" id="3.40.50.1820">
    <property type="entry name" value="alpha/beta hydrolase"/>
    <property type="match status" value="1"/>
</dbReference>
<dbReference type="HAMAP" id="MF_00296">
    <property type="entry name" value="MetX_acyltransf"/>
    <property type="match status" value="1"/>
</dbReference>
<feature type="binding site" evidence="2">
    <location>
        <position position="216"/>
    </location>
    <ligand>
        <name>substrate</name>
    </ligand>
</feature>
<dbReference type="GO" id="GO:0009086">
    <property type="term" value="P:methionine biosynthetic process"/>
    <property type="evidence" value="ECO:0007669"/>
    <property type="project" value="UniProtKB-UniRule"/>
</dbReference>
<gene>
    <name evidence="2" type="primary">metXA</name>
    <name evidence="4" type="ORF">IAC79_07255</name>
</gene>
<keyword evidence="1 2" id="KW-0808">Transferase</keyword>
<feature type="active site" evidence="2">
    <location>
        <position position="320"/>
    </location>
</feature>
<dbReference type="InterPro" id="IPR010743">
    <property type="entry name" value="Methionine_synth_MetW"/>
</dbReference>
<feature type="active site" description="Nucleophile" evidence="2">
    <location>
        <position position="147"/>
    </location>
</feature>
<dbReference type="PANTHER" id="PTHR32268">
    <property type="entry name" value="HOMOSERINE O-ACETYLTRANSFERASE"/>
    <property type="match status" value="1"/>
</dbReference>
<evidence type="ECO:0000256" key="1">
    <source>
        <dbReference type="ARBA" id="ARBA00022679"/>
    </source>
</evidence>
<dbReference type="InterPro" id="IPR000073">
    <property type="entry name" value="AB_hydrolase_1"/>
</dbReference>
<dbReference type="AlphaFoldDB" id="A0A9D1NPJ6"/>
<dbReference type="Proteomes" id="UP000886845">
    <property type="component" value="Unassembled WGS sequence"/>
</dbReference>